<dbReference type="Proteomes" id="UP000503162">
    <property type="component" value="Chromosome"/>
</dbReference>
<protein>
    <submittedName>
        <fullName evidence="1">ATPase with chaperone activity</fullName>
    </submittedName>
</protein>
<dbReference type="RefSeq" id="WP_166229130.1">
    <property type="nucleotide sequence ID" value="NZ_CP049989.1"/>
</dbReference>
<organism evidence="1 2">
    <name type="scientific">Hydrogenophaga crocea</name>
    <dbReference type="NCBI Taxonomy" id="2716225"/>
    <lineage>
        <taxon>Bacteria</taxon>
        <taxon>Pseudomonadati</taxon>
        <taxon>Pseudomonadota</taxon>
        <taxon>Betaproteobacteria</taxon>
        <taxon>Burkholderiales</taxon>
        <taxon>Comamonadaceae</taxon>
        <taxon>Hydrogenophaga</taxon>
    </lineage>
</organism>
<dbReference type="AlphaFoldDB" id="A0A6G8IL99"/>
<keyword evidence="2" id="KW-1185">Reference proteome</keyword>
<proteinExistence type="predicted"/>
<dbReference type="EMBL" id="CP049989">
    <property type="protein sequence ID" value="QIM53785.1"/>
    <property type="molecule type" value="Genomic_DNA"/>
</dbReference>
<evidence type="ECO:0000313" key="1">
    <source>
        <dbReference type="EMBL" id="QIM53785.1"/>
    </source>
</evidence>
<gene>
    <name evidence="1" type="ORF">G9Q37_17300</name>
</gene>
<evidence type="ECO:0000313" key="2">
    <source>
        <dbReference type="Proteomes" id="UP000503162"/>
    </source>
</evidence>
<reference evidence="1 2" key="1">
    <citation type="submission" date="2020-03" db="EMBL/GenBank/DDBJ databases">
        <title>Hydrogenophaga sp. nov. isolated from cyanobacterial mat.</title>
        <authorList>
            <person name="Thorat V."/>
            <person name="Kirdat K."/>
            <person name="Tiwarekar B."/>
            <person name="Costa E.D."/>
            <person name="Yadav A."/>
        </authorList>
    </citation>
    <scope>NUCLEOTIDE SEQUENCE [LARGE SCALE GENOMIC DNA]</scope>
    <source>
        <strain evidence="1 2">BA0156</strain>
    </source>
</reference>
<name>A0A6G8IL99_9BURK</name>
<dbReference type="KEGG" id="hcz:G9Q37_17300"/>
<sequence>MDDSQIHIPDSFVRLFVRPDRPVPRHRAAEIAQRFEICDDMAAALVPRAQELQFGLGITEADVLDKLLESLLALAAPGADGAPGTLSAPEARWVVCHLAEQLGWLDHLSPALRAAVAEPPP</sequence>
<accession>A0A6G8IL99</accession>